<comment type="similarity">
    <text evidence="8">Belongs to the TonB-dependent receptor family.</text>
</comment>
<evidence type="ECO:0000256" key="5">
    <source>
        <dbReference type="ARBA" id="ARBA00023077"/>
    </source>
</evidence>
<dbReference type="GO" id="GO:0044718">
    <property type="term" value="P:siderophore transmembrane transport"/>
    <property type="evidence" value="ECO:0007669"/>
    <property type="project" value="TreeGrafter"/>
</dbReference>
<dbReference type="SUPFAM" id="SSF56935">
    <property type="entry name" value="Porins"/>
    <property type="match status" value="1"/>
</dbReference>
<dbReference type="GO" id="GO:0009279">
    <property type="term" value="C:cell outer membrane"/>
    <property type="evidence" value="ECO:0007669"/>
    <property type="project" value="UniProtKB-SubCell"/>
</dbReference>
<evidence type="ECO:0000256" key="3">
    <source>
        <dbReference type="ARBA" id="ARBA00022452"/>
    </source>
</evidence>
<dbReference type="PROSITE" id="PS01156">
    <property type="entry name" value="TONB_DEPENDENT_REC_2"/>
    <property type="match status" value="1"/>
</dbReference>
<keyword evidence="4 8" id="KW-0812">Transmembrane</keyword>
<dbReference type="Proteomes" id="UP000310719">
    <property type="component" value="Chromosome"/>
</dbReference>
<evidence type="ECO:0000313" key="11">
    <source>
        <dbReference type="EMBL" id="VTP64969.1"/>
    </source>
</evidence>
<dbReference type="GO" id="GO:0042912">
    <property type="term" value="F:colicin transmembrane transporter activity"/>
    <property type="evidence" value="ECO:0007669"/>
    <property type="project" value="TreeGrafter"/>
</dbReference>
<dbReference type="AlphaFoldDB" id="A0A4U9HR78"/>
<dbReference type="InterPro" id="IPR010917">
    <property type="entry name" value="TonB_rcpt_CS"/>
</dbReference>
<evidence type="ECO:0000256" key="2">
    <source>
        <dbReference type="ARBA" id="ARBA00022448"/>
    </source>
</evidence>
<dbReference type="PROSITE" id="PS52016">
    <property type="entry name" value="TONB_DEPENDENT_REC_3"/>
    <property type="match status" value="1"/>
</dbReference>
<gene>
    <name evidence="11" type="primary">fepA_1</name>
    <name evidence="11" type="ORF">NCTC13032_01774</name>
</gene>
<evidence type="ECO:0000256" key="9">
    <source>
        <dbReference type="PROSITE-ProRule" id="PRU10144"/>
    </source>
</evidence>
<dbReference type="InterPro" id="IPR036942">
    <property type="entry name" value="Beta-barrel_TonB_sf"/>
</dbReference>
<feature type="short sequence motif" description="TonB C-terminal box" evidence="9">
    <location>
        <begin position="215"/>
        <end position="232"/>
    </location>
</feature>
<keyword evidence="2 8" id="KW-0813">Transport</keyword>
<evidence type="ECO:0000256" key="8">
    <source>
        <dbReference type="PROSITE-ProRule" id="PRU01360"/>
    </source>
</evidence>
<comment type="subcellular location">
    <subcellularLocation>
        <location evidence="1 8">Cell outer membrane</location>
        <topology evidence="1 8">Multi-pass membrane protein</topology>
    </subcellularLocation>
</comment>
<keyword evidence="3 8" id="KW-1134">Transmembrane beta strand</keyword>
<name>A0A4U9HR78_9ENTR</name>
<dbReference type="InterPro" id="IPR000531">
    <property type="entry name" value="Beta-barrel_TonB"/>
</dbReference>
<dbReference type="InterPro" id="IPR039426">
    <property type="entry name" value="TonB-dep_rcpt-like"/>
</dbReference>
<protein>
    <submittedName>
        <fullName evidence="11">Enterobactin outer-membrane receptor</fullName>
    </submittedName>
</protein>
<keyword evidence="7 8" id="KW-0998">Cell outer membrane</keyword>
<accession>A0A4U9HR78</accession>
<dbReference type="GO" id="GO:0015344">
    <property type="term" value="F:siderophore uptake transmembrane transporter activity"/>
    <property type="evidence" value="ECO:0007669"/>
    <property type="project" value="TreeGrafter"/>
</dbReference>
<evidence type="ECO:0000313" key="12">
    <source>
        <dbReference type="Proteomes" id="UP000310719"/>
    </source>
</evidence>
<feature type="domain" description="TonB-dependent receptor-like beta-barrel" evidence="10">
    <location>
        <begin position="3"/>
        <end position="186"/>
    </location>
</feature>
<dbReference type="PANTHER" id="PTHR30069">
    <property type="entry name" value="TONB-DEPENDENT OUTER MEMBRANE RECEPTOR"/>
    <property type="match status" value="1"/>
</dbReference>
<proteinExistence type="inferred from homology"/>
<dbReference type="Gene3D" id="2.40.170.20">
    <property type="entry name" value="TonB-dependent receptor, beta-barrel domain"/>
    <property type="match status" value="1"/>
</dbReference>
<organism evidence="11 12">
    <name type="scientific">Leclercia adecarboxylata</name>
    <dbReference type="NCBI Taxonomy" id="83655"/>
    <lineage>
        <taxon>Bacteria</taxon>
        <taxon>Pseudomonadati</taxon>
        <taxon>Pseudomonadota</taxon>
        <taxon>Gammaproteobacteria</taxon>
        <taxon>Enterobacterales</taxon>
        <taxon>Enterobacteriaceae</taxon>
        <taxon>Leclercia</taxon>
    </lineage>
</organism>
<sequence length="232" mass="26126">MLGNEDLKAETSINKEIGLEWKRDGWLAGVTWFRNDYRDKIEAGYAPVGHTSSGKVQTDIYQWENVPKAVVEGLEGTLNVPVSDTINWTNNVTYMLQSKNKETGDRLSIIPEYTLNSTLSWQVQQDVSLQSTFTWYGKQQPKKYNYKGQPVSGSEKDEVSPYSIVGLSATWDVTKYVSLTGGVDNVFDKRQWRAGNAQTTGNTTTGAYMYGAGAYTYNEPGRTWYMSVNTQF</sequence>
<dbReference type="Pfam" id="PF00593">
    <property type="entry name" value="TonB_dep_Rec_b-barrel"/>
    <property type="match status" value="1"/>
</dbReference>
<keyword evidence="11" id="KW-0675">Receptor</keyword>
<dbReference type="GO" id="GO:0042931">
    <property type="term" value="F:enterobactin transmembrane transporter activity"/>
    <property type="evidence" value="ECO:0007669"/>
    <property type="project" value="TreeGrafter"/>
</dbReference>
<keyword evidence="6 8" id="KW-0472">Membrane</keyword>
<evidence type="ECO:0000256" key="7">
    <source>
        <dbReference type="ARBA" id="ARBA00023237"/>
    </source>
</evidence>
<evidence type="ECO:0000256" key="1">
    <source>
        <dbReference type="ARBA" id="ARBA00004571"/>
    </source>
</evidence>
<keyword evidence="5" id="KW-0798">TonB box</keyword>
<evidence type="ECO:0000256" key="6">
    <source>
        <dbReference type="ARBA" id="ARBA00023136"/>
    </source>
</evidence>
<evidence type="ECO:0000259" key="10">
    <source>
        <dbReference type="Pfam" id="PF00593"/>
    </source>
</evidence>
<dbReference type="PANTHER" id="PTHR30069:SF51">
    <property type="entry name" value="FERRIENTEROBACTIN RECEPTOR"/>
    <property type="match status" value="1"/>
</dbReference>
<dbReference type="EMBL" id="LR590464">
    <property type="protein sequence ID" value="VTP64969.1"/>
    <property type="molecule type" value="Genomic_DNA"/>
</dbReference>
<evidence type="ECO:0000256" key="4">
    <source>
        <dbReference type="ARBA" id="ARBA00022692"/>
    </source>
</evidence>
<reference evidence="11 12" key="1">
    <citation type="submission" date="2019-05" db="EMBL/GenBank/DDBJ databases">
        <authorList>
            <consortium name="Pathogen Informatics"/>
        </authorList>
    </citation>
    <scope>NUCLEOTIDE SEQUENCE [LARGE SCALE GENOMIC DNA]</scope>
    <source>
        <strain evidence="11 12">NCTC13032</strain>
    </source>
</reference>